<dbReference type="EMBL" id="VTWH01000003">
    <property type="protein sequence ID" value="KAA0969583.1"/>
    <property type="molecule type" value="Genomic_DNA"/>
</dbReference>
<evidence type="ECO:0000313" key="3">
    <source>
        <dbReference type="EMBL" id="KAA0969583.1"/>
    </source>
</evidence>
<keyword evidence="4" id="KW-1185">Reference proteome</keyword>
<sequence length="162" mass="17979">MLNIRSSTADLITSVILLIAVALLINHTFSMPPSPVRGYPGAAFFPRLALIGTGIFTVLWIGLIIRARLGGKDLLGNDTHFVFEYRDYIISIVSVVVYMFALDIIGFEISTFVFLLALLITRVSPIWAFVSAFIATLVLYGTFVLLLNVSLPMLFLPRYVSF</sequence>
<evidence type="ECO:0000259" key="2">
    <source>
        <dbReference type="Pfam" id="PF07331"/>
    </source>
</evidence>
<proteinExistence type="predicted"/>
<gene>
    <name evidence="3" type="ORF">FPY71_13730</name>
</gene>
<evidence type="ECO:0000313" key="4">
    <source>
        <dbReference type="Proteomes" id="UP000324738"/>
    </source>
</evidence>
<dbReference type="InterPro" id="IPR009936">
    <property type="entry name" value="DUF1468"/>
</dbReference>
<name>A0A5B0DT50_9HYPH</name>
<comment type="caution">
    <text evidence="3">The sequence shown here is derived from an EMBL/GenBank/DDBJ whole genome shotgun (WGS) entry which is preliminary data.</text>
</comment>
<keyword evidence="1" id="KW-0472">Membrane</keyword>
<feature type="transmembrane region" description="Helical" evidence="1">
    <location>
        <begin position="88"/>
        <end position="120"/>
    </location>
</feature>
<dbReference type="AlphaFoldDB" id="A0A5B0DT50"/>
<dbReference type="Pfam" id="PF07331">
    <property type="entry name" value="TctB"/>
    <property type="match status" value="1"/>
</dbReference>
<evidence type="ECO:0000256" key="1">
    <source>
        <dbReference type="SAM" id="Phobius"/>
    </source>
</evidence>
<dbReference type="OrthoDB" id="8449605at2"/>
<organism evidence="3 4">
    <name type="scientific">Aureimonas fodinaquatilis</name>
    <dbReference type="NCBI Taxonomy" id="2565783"/>
    <lineage>
        <taxon>Bacteria</taxon>
        <taxon>Pseudomonadati</taxon>
        <taxon>Pseudomonadota</taxon>
        <taxon>Alphaproteobacteria</taxon>
        <taxon>Hyphomicrobiales</taxon>
        <taxon>Aurantimonadaceae</taxon>
        <taxon>Aureimonas</taxon>
    </lineage>
</organism>
<reference evidence="3 4" key="1">
    <citation type="submission" date="2019-08" db="EMBL/GenBank/DDBJ databases">
        <title>Aureimonas fodiniaquatilis sp. nov., isolated from a coal mine wastewater.</title>
        <authorList>
            <person name="Kim W."/>
        </authorList>
    </citation>
    <scope>NUCLEOTIDE SEQUENCE [LARGE SCALE GENOMIC DNA]</scope>
    <source>
        <strain evidence="3 4">CAU 1482</strain>
    </source>
</reference>
<dbReference type="Proteomes" id="UP000324738">
    <property type="component" value="Unassembled WGS sequence"/>
</dbReference>
<keyword evidence="1" id="KW-0812">Transmembrane</keyword>
<dbReference type="RefSeq" id="WP_149300867.1">
    <property type="nucleotide sequence ID" value="NZ_VTWH01000003.1"/>
</dbReference>
<feature type="transmembrane region" description="Helical" evidence="1">
    <location>
        <begin position="48"/>
        <end position="67"/>
    </location>
</feature>
<keyword evidence="1" id="KW-1133">Transmembrane helix</keyword>
<accession>A0A5B0DT50</accession>
<protein>
    <submittedName>
        <fullName evidence="3">Tripartite tricarboxylate transporter TctB family protein</fullName>
    </submittedName>
</protein>
<feature type="domain" description="DUF1468" evidence="2">
    <location>
        <begin position="15"/>
        <end position="152"/>
    </location>
</feature>
<feature type="transmembrane region" description="Helical" evidence="1">
    <location>
        <begin position="126"/>
        <end position="149"/>
    </location>
</feature>